<dbReference type="CDD" id="cd24012">
    <property type="entry name" value="ASKHA_NBD_KDGal-kinase"/>
    <property type="match status" value="1"/>
</dbReference>
<dbReference type="GO" id="GO:0034194">
    <property type="term" value="P:D-galactonate catabolic process"/>
    <property type="evidence" value="ECO:0007669"/>
    <property type="project" value="InterPro"/>
</dbReference>
<evidence type="ECO:0000313" key="1">
    <source>
        <dbReference type="EMBL" id="QNN69596.1"/>
    </source>
</evidence>
<dbReference type="Gene3D" id="3.30.420.310">
    <property type="entry name" value="2-keto-3-deoxy-galactonokinase, C-terminal domain"/>
    <property type="match status" value="1"/>
</dbReference>
<accession>A0A7G9SP21</accession>
<dbReference type="InterPro" id="IPR042258">
    <property type="entry name" value="DGOK_N"/>
</dbReference>
<reference evidence="1 2" key="1">
    <citation type="submission" date="2020-08" db="EMBL/GenBank/DDBJ databases">
        <title>Genome sequence of Thermomonas carbonis KCTC 42013T.</title>
        <authorList>
            <person name="Hyun D.-W."/>
            <person name="Bae J.-W."/>
        </authorList>
    </citation>
    <scope>NUCLEOTIDE SEQUENCE [LARGE SCALE GENOMIC DNA]</scope>
    <source>
        <strain evidence="1 2">KCTC 42013</strain>
    </source>
</reference>
<proteinExistence type="predicted"/>
<dbReference type="InterPro" id="IPR007729">
    <property type="entry name" value="DGOK"/>
</dbReference>
<dbReference type="AlphaFoldDB" id="A0A7G9SP21"/>
<evidence type="ECO:0000313" key="2">
    <source>
        <dbReference type="Proteomes" id="UP000515804"/>
    </source>
</evidence>
<keyword evidence="1" id="KW-0808">Transferase</keyword>
<dbReference type="GO" id="GO:0008671">
    <property type="term" value="F:2-dehydro-3-deoxygalactonokinase activity"/>
    <property type="evidence" value="ECO:0007669"/>
    <property type="project" value="InterPro"/>
</dbReference>
<dbReference type="KEGG" id="tcn:H9L16_13125"/>
<keyword evidence="2" id="KW-1185">Reference proteome</keyword>
<dbReference type="InterPro" id="IPR042257">
    <property type="entry name" value="DGOK_C"/>
</dbReference>
<gene>
    <name evidence="1" type="ORF">H9L16_13125</name>
</gene>
<sequence length="306" mass="33089">MIAVDWGTSSLRLYRLDVAGMVLERRRSDDGVLASVGRFGEVLARGIDGWDDAVIILCGMVGGRGGWQEVPYLDCPAGIAELADGMQRIHPPGFDGRALWLMPGLRDLMSDSVPDVMRGEETQLAALLGNLAVGSHLVCLPGTHSKWVGVRDGRIQRIATAMTGELYAVLRQHSILGRLMPVEDGRFDAFAFDTGLRRSEQAGGMLHHLFGVRTAGLFQQVAEAALPSYLSGLLIGHELRASGAFSQKPRPAQVHLVGNDRLLASYAHALTSLGIGVQRHPEDLAAHGLYALWSRRTATRSIPESV</sequence>
<dbReference type="Proteomes" id="UP000515804">
    <property type="component" value="Chromosome"/>
</dbReference>
<dbReference type="Gene3D" id="3.30.420.300">
    <property type="entry name" value="2-keto-3-deoxy-galactonokinase, substrate binding domain"/>
    <property type="match status" value="1"/>
</dbReference>
<dbReference type="Pfam" id="PF05035">
    <property type="entry name" value="DGOK"/>
    <property type="match status" value="1"/>
</dbReference>
<organism evidence="1 2">
    <name type="scientific">Thermomonas carbonis</name>
    <dbReference type="NCBI Taxonomy" id="1463158"/>
    <lineage>
        <taxon>Bacteria</taxon>
        <taxon>Pseudomonadati</taxon>
        <taxon>Pseudomonadota</taxon>
        <taxon>Gammaproteobacteria</taxon>
        <taxon>Lysobacterales</taxon>
        <taxon>Lysobacteraceae</taxon>
        <taxon>Thermomonas</taxon>
    </lineage>
</organism>
<protein>
    <submittedName>
        <fullName evidence="1">2-dehydro-3-deoxygalactonokinase</fullName>
    </submittedName>
</protein>
<dbReference type="RefSeq" id="WP_187552114.1">
    <property type="nucleotide sequence ID" value="NZ_BMZL01000001.1"/>
</dbReference>
<keyword evidence="1" id="KW-0418">Kinase</keyword>
<dbReference type="EMBL" id="CP060719">
    <property type="protein sequence ID" value="QNN69596.1"/>
    <property type="molecule type" value="Genomic_DNA"/>
</dbReference>
<name>A0A7G9SP21_9GAMM</name>